<proteinExistence type="predicted"/>
<organism evidence="1 2">
    <name type="scientific">Pseudoramibacter alactolyticus ATCC 23263</name>
    <dbReference type="NCBI Taxonomy" id="887929"/>
    <lineage>
        <taxon>Bacteria</taxon>
        <taxon>Bacillati</taxon>
        <taxon>Bacillota</taxon>
        <taxon>Clostridia</taxon>
        <taxon>Eubacteriales</taxon>
        <taxon>Eubacteriaceae</taxon>
        <taxon>Pseudoramibacter</taxon>
    </lineage>
</organism>
<evidence type="ECO:0000313" key="2">
    <source>
        <dbReference type="Proteomes" id="UP000004754"/>
    </source>
</evidence>
<keyword evidence="2" id="KW-1185">Reference proteome</keyword>
<gene>
    <name evidence="1" type="ORF">HMP0721_2414</name>
</gene>
<dbReference type="STRING" id="887929.HMP0721_2414"/>
<dbReference type="EMBL" id="AEQN01000033">
    <property type="protein sequence ID" value="EFV00597.1"/>
    <property type="molecule type" value="Genomic_DNA"/>
</dbReference>
<sequence>MIVSVVLQAKSYVIGRPGKNQCARTADIRTEMPFIERIAKEGSPIGRRHKSAASWTGQNQSVREVFNKINSESG</sequence>
<name>E6MK78_9FIRM</name>
<dbReference type="Proteomes" id="UP000004754">
    <property type="component" value="Unassembled WGS sequence"/>
</dbReference>
<dbReference type="AlphaFoldDB" id="E6MK78"/>
<reference evidence="1 2" key="1">
    <citation type="submission" date="2010-12" db="EMBL/GenBank/DDBJ databases">
        <authorList>
            <person name="Muzny D."/>
            <person name="Qin X."/>
            <person name="Deng J."/>
            <person name="Jiang H."/>
            <person name="Liu Y."/>
            <person name="Qu J."/>
            <person name="Song X.-Z."/>
            <person name="Zhang L."/>
            <person name="Thornton R."/>
            <person name="Coyle M."/>
            <person name="Francisco L."/>
            <person name="Jackson L."/>
            <person name="Javaid M."/>
            <person name="Korchina V."/>
            <person name="Kovar C."/>
            <person name="Mata R."/>
            <person name="Mathew T."/>
            <person name="Ngo R."/>
            <person name="Nguyen L."/>
            <person name="Nguyen N."/>
            <person name="Okwuonu G."/>
            <person name="Ongeri F."/>
            <person name="Pham C."/>
            <person name="Simmons D."/>
            <person name="Wilczek-Boney K."/>
            <person name="Hale W."/>
            <person name="Jakkamsetti A."/>
            <person name="Pham P."/>
            <person name="Ruth R."/>
            <person name="San Lucas F."/>
            <person name="Warren J."/>
            <person name="Zhang J."/>
            <person name="Zhao Z."/>
            <person name="Zhou C."/>
            <person name="Zhu D."/>
            <person name="Lee S."/>
            <person name="Bess C."/>
            <person name="Blankenburg K."/>
            <person name="Forbes L."/>
            <person name="Fu Q."/>
            <person name="Gubbala S."/>
            <person name="Hirani K."/>
            <person name="Jayaseelan J.C."/>
            <person name="Lara F."/>
            <person name="Munidasa M."/>
            <person name="Palculict T."/>
            <person name="Patil S."/>
            <person name="Pu L.-L."/>
            <person name="Saada N."/>
            <person name="Tang L."/>
            <person name="Weissenberger G."/>
            <person name="Zhu Y."/>
            <person name="Hemphill L."/>
            <person name="Shang Y."/>
            <person name="Youmans B."/>
            <person name="Ayvaz T."/>
            <person name="Ross M."/>
            <person name="Santibanez J."/>
            <person name="Aqrawi P."/>
            <person name="Gross S."/>
            <person name="Joshi V."/>
            <person name="Fowler G."/>
            <person name="Nazareth L."/>
            <person name="Reid J."/>
            <person name="Worley K."/>
            <person name="Petrosino J."/>
            <person name="Highlander S."/>
            <person name="Gibbs R."/>
        </authorList>
    </citation>
    <scope>NUCLEOTIDE SEQUENCE [LARGE SCALE GENOMIC DNA]</scope>
    <source>
        <strain evidence="1 2">ATCC 23263</strain>
    </source>
</reference>
<evidence type="ECO:0000313" key="1">
    <source>
        <dbReference type="EMBL" id="EFV00597.1"/>
    </source>
</evidence>
<protein>
    <submittedName>
        <fullName evidence="1">Uncharacterized protein</fullName>
    </submittedName>
</protein>
<dbReference type="HOGENOM" id="CLU_2684969_0_0_9"/>
<comment type="caution">
    <text evidence="1">The sequence shown here is derived from an EMBL/GenBank/DDBJ whole genome shotgun (WGS) entry which is preliminary data.</text>
</comment>
<accession>E6MK78</accession>